<dbReference type="PANTHER" id="PTHR47846:SF4">
    <property type="entry name" value="WASP-RELATED PROTEIN"/>
    <property type="match status" value="1"/>
</dbReference>
<dbReference type="InterPro" id="IPR036936">
    <property type="entry name" value="CRIB_dom_sf"/>
</dbReference>
<accession>A0A4S8IQU5</accession>
<evidence type="ECO:0000259" key="2">
    <source>
        <dbReference type="PROSITE" id="PS50108"/>
    </source>
</evidence>
<feature type="compositionally biased region" description="Basic residues" evidence="1">
    <location>
        <begin position="114"/>
        <end position="123"/>
    </location>
</feature>
<dbReference type="PROSITE" id="PS50108">
    <property type="entry name" value="CRIB"/>
    <property type="match status" value="1"/>
</dbReference>
<dbReference type="Gene3D" id="3.90.810.10">
    <property type="entry name" value="CRIB domain"/>
    <property type="match status" value="1"/>
</dbReference>
<dbReference type="Proteomes" id="UP000317650">
    <property type="component" value="Chromosome 6"/>
</dbReference>
<protein>
    <recommendedName>
        <fullName evidence="2">CRIB domain-containing protein</fullName>
    </recommendedName>
</protein>
<dbReference type="FunFam" id="3.90.810.10:FF:000029">
    <property type="entry name" value="Elongation factor Ts, mitochondrial"/>
    <property type="match status" value="1"/>
</dbReference>
<feature type="compositionally biased region" description="Low complexity" evidence="1">
    <location>
        <begin position="124"/>
        <end position="141"/>
    </location>
</feature>
<keyword evidence="4" id="KW-1185">Reference proteome</keyword>
<evidence type="ECO:0000256" key="1">
    <source>
        <dbReference type="SAM" id="MobiDB-lite"/>
    </source>
</evidence>
<organism evidence="3 4">
    <name type="scientific">Musa balbisiana</name>
    <name type="common">Banana</name>
    <dbReference type="NCBI Taxonomy" id="52838"/>
    <lineage>
        <taxon>Eukaryota</taxon>
        <taxon>Viridiplantae</taxon>
        <taxon>Streptophyta</taxon>
        <taxon>Embryophyta</taxon>
        <taxon>Tracheophyta</taxon>
        <taxon>Spermatophyta</taxon>
        <taxon>Magnoliopsida</taxon>
        <taxon>Liliopsida</taxon>
        <taxon>Zingiberales</taxon>
        <taxon>Musaceae</taxon>
        <taxon>Musa</taxon>
    </lineage>
</organism>
<feature type="domain" description="CRIB" evidence="2">
    <location>
        <begin position="28"/>
        <end position="41"/>
    </location>
</feature>
<feature type="region of interest" description="Disordered" evidence="1">
    <location>
        <begin position="86"/>
        <end position="162"/>
    </location>
</feature>
<comment type="caution">
    <text evidence="3">The sequence shown here is derived from an EMBL/GenBank/DDBJ whole genome shotgun (WGS) entry which is preliminary data.</text>
</comment>
<gene>
    <name evidence="3" type="ORF">C4D60_Mb06t23490</name>
</gene>
<sequence length="162" mass="17910">MAAKVKGFFKGFKHMSQIFVDKEHEMEIGYPTDVKHVAHIGWDNGPGYSPSWMTEFNTSSDLSPARNYGNPGSHLALLKMISTPLATECHQPRGPQLSLRPIEDGSSQPEVPKDRKKKRKKNKASSPRSSATRSSKVSSKPRASYAKAVGDDTEAQDQRRGV</sequence>
<dbReference type="InterPro" id="IPR000095">
    <property type="entry name" value="CRIB_dom"/>
</dbReference>
<name>A0A4S8IQU5_MUSBA</name>
<proteinExistence type="predicted"/>
<evidence type="ECO:0000313" key="3">
    <source>
        <dbReference type="EMBL" id="THU50739.1"/>
    </source>
</evidence>
<dbReference type="EMBL" id="PYDT01000009">
    <property type="protein sequence ID" value="THU50739.1"/>
    <property type="molecule type" value="Genomic_DNA"/>
</dbReference>
<dbReference type="Pfam" id="PF00786">
    <property type="entry name" value="PBD"/>
    <property type="match status" value="1"/>
</dbReference>
<dbReference type="SMART" id="SM00285">
    <property type="entry name" value="PBD"/>
    <property type="match status" value="1"/>
</dbReference>
<dbReference type="PANTHER" id="PTHR47846">
    <property type="entry name" value="OS06G0681300 PROTEIN-RELATED"/>
    <property type="match status" value="1"/>
</dbReference>
<dbReference type="CDD" id="cd00132">
    <property type="entry name" value="CRIB"/>
    <property type="match status" value="1"/>
</dbReference>
<dbReference type="AlphaFoldDB" id="A0A4S8IQU5"/>
<reference evidence="3 4" key="1">
    <citation type="journal article" date="2019" name="Nat. Plants">
        <title>Genome sequencing of Musa balbisiana reveals subgenome evolution and function divergence in polyploid bananas.</title>
        <authorList>
            <person name="Yao X."/>
        </authorList>
    </citation>
    <scope>NUCLEOTIDE SEQUENCE [LARGE SCALE GENOMIC DNA]</scope>
    <source>
        <strain evidence="4">cv. DH-PKW</strain>
        <tissue evidence="3">Leaves</tissue>
    </source>
</reference>
<evidence type="ECO:0000313" key="4">
    <source>
        <dbReference type="Proteomes" id="UP000317650"/>
    </source>
</evidence>